<dbReference type="InterPro" id="IPR052925">
    <property type="entry name" value="Phage_Integrase-like_Recomb"/>
</dbReference>
<proteinExistence type="predicted"/>
<organism evidence="2 3">
    <name type="scientific">Tilletia controversa</name>
    <name type="common">dwarf bunt fungus</name>
    <dbReference type="NCBI Taxonomy" id="13291"/>
    <lineage>
        <taxon>Eukaryota</taxon>
        <taxon>Fungi</taxon>
        <taxon>Dikarya</taxon>
        <taxon>Basidiomycota</taxon>
        <taxon>Ustilaginomycotina</taxon>
        <taxon>Exobasidiomycetes</taxon>
        <taxon>Tilletiales</taxon>
        <taxon>Tilletiaceae</taxon>
        <taxon>Tilletia</taxon>
    </lineage>
</organism>
<accession>A0A8X7MHU6</accession>
<dbReference type="GO" id="GO:0015074">
    <property type="term" value="P:DNA integration"/>
    <property type="evidence" value="ECO:0007669"/>
    <property type="project" value="InterPro"/>
</dbReference>
<gene>
    <name evidence="2" type="ORF">A4X06_0g9683</name>
</gene>
<protein>
    <recommendedName>
        <fullName evidence="4">Tyr recombinase domain-containing protein</fullName>
    </recommendedName>
</protein>
<dbReference type="EMBL" id="LWDE02003162">
    <property type="protein sequence ID" value="KAE8236030.1"/>
    <property type="molecule type" value="Genomic_DNA"/>
</dbReference>
<dbReference type="AlphaFoldDB" id="A0A8X7MHU6"/>
<dbReference type="PANTHER" id="PTHR34605:SF3">
    <property type="entry name" value="P CELL-TYPE AGGLUTINATION PROTEIN MAP4-LIKE-RELATED"/>
    <property type="match status" value="1"/>
</dbReference>
<dbReference type="GO" id="GO:0003677">
    <property type="term" value="F:DNA binding"/>
    <property type="evidence" value="ECO:0007669"/>
    <property type="project" value="InterPro"/>
</dbReference>
<evidence type="ECO:0000313" key="2">
    <source>
        <dbReference type="EMBL" id="KAE8236030.1"/>
    </source>
</evidence>
<dbReference type="PANTHER" id="PTHR34605">
    <property type="entry name" value="PHAGE_INTEGRASE DOMAIN-CONTAINING PROTEIN"/>
    <property type="match status" value="1"/>
</dbReference>
<evidence type="ECO:0008006" key="4">
    <source>
        <dbReference type="Google" id="ProtNLM"/>
    </source>
</evidence>
<dbReference type="InterPro" id="IPR011010">
    <property type="entry name" value="DNA_brk_join_enz"/>
</dbReference>
<dbReference type="GO" id="GO:0006310">
    <property type="term" value="P:DNA recombination"/>
    <property type="evidence" value="ECO:0007669"/>
    <property type="project" value="UniProtKB-KW"/>
</dbReference>
<comment type="caution">
    <text evidence="2">The sequence shown here is derived from an EMBL/GenBank/DDBJ whole genome shotgun (WGS) entry which is preliminary data.</text>
</comment>
<reference evidence="2" key="2">
    <citation type="journal article" date="2019" name="IMA Fungus">
        <title>Genome sequencing and comparison of five Tilletia species to identify candidate genes for the detection of regulated species infecting wheat.</title>
        <authorList>
            <person name="Nguyen H.D.T."/>
            <person name="Sultana T."/>
            <person name="Kesanakurti P."/>
            <person name="Hambleton S."/>
        </authorList>
    </citation>
    <scope>NUCLEOTIDE SEQUENCE</scope>
    <source>
        <strain evidence="2">DAOMC 236426</strain>
    </source>
</reference>
<dbReference type="InterPro" id="IPR013762">
    <property type="entry name" value="Integrase-like_cat_sf"/>
</dbReference>
<name>A0A8X7MHU6_9BASI</name>
<keyword evidence="3" id="KW-1185">Reference proteome</keyword>
<reference evidence="2" key="1">
    <citation type="submission" date="2016-04" db="EMBL/GenBank/DDBJ databases">
        <authorList>
            <person name="Nguyen H.D."/>
            <person name="Samba Siva P."/>
            <person name="Cullis J."/>
            <person name="Levesque C.A."/>
            <person name="Hambleton S."/>
        </authorList>
    </citation>
    <scope>NUCLEOTIDE SEQUENCE</scope>
    <source>
        <strain evidence="2">DAOMC 236426</strain>
    </source>
</reference>
<dbReference type="SUPFAM" id="SSF56349">
    <property type="entry name" value="DNA breaking-rejoining enzymes"/>
    <property type="match status" value="1"/>
</dbReference>
<sequence>RSRALIQAHRQVLNDREIVRVNLPWTKTTKEKGQQKHIVKVGGALCPVEAFDNHLRLNPVPKTKFLATFNAALVRSGQEAFQGHSFRIGGATMYWHTGTDIKSIKLIGGWTGNSVLKYLREYARGLLPAHERAAAAIAEAAPS</sequence>
<feature type="non-terminal residue" evidence="2">
    <location>
        <position position="1"/>
    </location>
</feature>
<dbReference type="Gene3D" id="1.10.443.10">
    <property type="entry name" value="Intergrase catalytic core"/>
    <property type="match status" value="1"/>
</dbReference>
<dbReference type="Proteomes" id="UP000077684">
    <property type="component" value="Unassembled WGS sequence"/>
</dbReference>
<evidence type="ECO:0000256" key="1">
    <source>
        <dbReference type="ARBA" id="ARBA00023172"/>
    </source>
</evidence>
<evidence type="ECO:0000313" key="3">
    <source>
        <dbReference type="Proteomes" id="UP000077684"/>
    </source>
</evidence>
<keyword evidence="1" id="KW-0233">DNA recombination</keyword>